<feature type="domain" description="VWFA" evidence="2">
    <location>
        <begin position="427"/>
        <end position="592"/>
    </location>
</feature>
<keyword evidence="1" id="KW-0812">Transmembrane</keyword>
<dbReference type="Proteomes" id="UP001201217">
    <property type="component" value="Unassembled WGS sequence"/>
</dbReference>
<sequence length="599" mass="66563">MLLLAKLLKRFHRDESGAFAVIFGVMTIVLIATGGSAVDFVNIQQSRATAQISLDAAALALQPKIHTHSKAAIKDAAAKLLDEAIANPSVTATMLDPEIDKEAGSLFLSARISRPTFFVRFIGIDKMEALIEAEATRARNRLEVSLVLDNSGSMRGTKIKRLREAAALAVDVISEYQDKPEKVFFGLVPFADMVKVDPSNRYSGWMDTAGVSSISWDNFDDDDDESTGHDISDPAQRLSRFDLYDAMPDVDWAGCVEARPHNKSLPFAERLDVYDKGTTMADGDTYIVPLFQPDTPDDTRYRFDYLEDNPPSCPTEVIGECRYRYWNGRNRNPSGWESHHFPTYGYDRMPNNTCTCEDKTITKQSSHWGGSKRGTIYVQWCDATKFESLSLRERQERICKYDGAKPKKLGYKSPNGSCTVDPVIPLTNDMKDVKKSIKSMDAEGGTNIHMGAMWGLRVLSPQPPFSEGDDYGRGTSKVMIVMTDGQNTAYPSGDKFNNTYYYSMYGFHYNERMGDLNSNSRQIRDEMNRRTLQVCTNAKADGIEVYTIGLGVSAGSSNGAMLTDCASGDSRAYFPSDPDELEGVFLAIADQLSDLRISK</sequence>
<proteinExistence type="predicted"/>
<dbReference type="InterPro" id="IPR002035">
    <property type="entry name" value="VWF_A"/>
</dbReference>
<name>A0ABS9E673_9HYPH</name>
<evidence type="ECO:0000313" key="4">
    <source>
        <dbReference type="Proteomes" id="UP001201217"/>
    </source>
</evidence>
<dbReference type="PROSITE" id="PS50234">
    <property type="entry name" value="VWFA"/>
    <property type="match status" value="1"/>
</dbReference>
<dbReference type="RefSeq" id="WP_236113297.1">
    <property type="nucleotide sequence ID" value="NZ_JAKGTI010000001.1"/>
</dbReference>
<organism evidence="3 4">
    <name type="scientific">Maritalea mediterranea</name>
    <dbReference type="NCBI Taxonomy" id="2909667"/>
    <lineage>
        <taxon>Bacteria</taxon>
        <taxon>Pseudomonadati</taxon>
        <taxon>Pseudomonadota</taxon>
        <taxon>Alphaproteobacteria</taxon>
        <taxon>Hyphomicrobiales</taxon>
        <taxon>Devosiaceae</taxon>
        <taxon>Maritalea</taxon>
    </lineage>
</organism>
<dbReference type="CDD" id="cd00198">
    <property type="entry name" value="vWFA"/>
    <property type="match status" value="1"/>
</dbReference>
<keyword evidence="1" id="KW-0472">Membrane</keyword>
<dbReference type="EMBL" id="JAKGTI010000001">
    <property type="protein sequence ID" value="MCF4097749.1"/>
    <property type="molecule type" value="Genomic_DNA"/>
</dbReference>
<comment type="caution">
    <text evidence="3">The sequence shown here is derived from an EMBL/GenBank/DDBJ whole genome shotgun (WGS) entry which is preliminary data.</text>
</comment>
<feature type="transmembrane region" description="Helical" evidence="1">
    <location>
        <begin position="16"/>
        <end position="38"/>
    </location>
</feature>
<gene>
    <name evidence="3" type="ORF">L1I42_04535</name>
</gene>
<evidence type="ECO:0000313" key="3">
    <source>
        <dbReference type="EMBL" id="MCF4097749.1"/>
    </source>
</evidence>
<accession>A0ABS9E673</accession>
<dbReference type="InterPro" id="IPR036465">
    <property type="entry name" value="vWFA_dom_sf"/>
</dbReference>
<dbReference type="Gene3D" id="3.40.50.410">
    <property type="entry name" value="von Willebrand factor, type A domain"/>
    <property type="match status" value="2"/>
</dbReference>
<keyword evidence="4" id="KW-1185">Reference proteome</keyword>
<evidence type="ECO:0000259" key="2">
    <source>
        <dbReference type="PROSITE" id="PS50234"/>
    </source>
</evidence>
<dbReference type="SUPFAM" id="SSF53300">
    <property type="entry name" value="vWA-like"/>
    <property type="match status" value="1"/>
</dbReference>
<evidence type="ECO:0000256" key="1">
    <source>
        <dbReference type="SAM" id="Phobius"/>
    </source>
</evidence>
<protein>
    <recommendedName>
        <fullName evidence="2">VWFA domain-containing protein</fullName>
    </recommendedName>
</protein>
<reference evidence="3 4" key="1">
    <citation type="submission" date="2022-01" db="EMBL/GenBank/DDBJ databases">
        <title>Maritalea mediterranea sp. nov., isolated from marine plastic residues from the Malva-rosa beach (Valencia, Spain).</title>
        <authorList>
            <person name="Vidal-Verdu A."/>
            <person name="Molina-Menor E."/>
            <person name="Pascual J."/>
            <person name="Pereto J."/>
            <person name="Porcar M."/>
        </authorList>
    </citation>
    <scope>NUCLEOTIDE SEQUENCE [LARGE SCALE GENOMIC DNA]</scope>
    <source>
        <strain evidence="3 4">P4.10X</strain>
    </source>
</reference>
<keyword evidence="1" id="KW-1133">Transmembrane helix</keyword>